<evidence type="ECO:0000256" key="3">
    <source>
        <dbReference type="ARBA" id="ARBA00022837"/>
    </source>
</evidence>
<keyword evidence="2 7" id="KW-0677">Repeat</keyword>
<feature type="binding site" evidence="6">
    <location>
        <position position="113"/>
    </location>
    <ligand>
        <name>Ca(2+)</name>
        <dbReference type="ChEBI" id="CHEBI:29108"/>
        <label>1</label>
    </ligand>
</feature>
<feature type="binding site" evidence="6">
    <location>
        <position position="154"/>
    </location>
    <ligand>
        <name>Ca(2+)</name>
        <dbReference type="ChEBI" id="CHEBI:29108"/>
        <label>1</label>
    </ligand>
</feature>
<comment type="similarity">
    <text evidence="7">Belongs to the annexin family.</text>
</comment>
<feature type="binding site" evidence="6">
    <location>
        <position position="153"/>
    </location>
    <ligand>
        <name>Ca(2+)</name>
        <dbReference type="ChEBI" id="CHEBI:29108"/>
        <label>1</label>
    </ligand>
</feature>
<organism evidence="8 9">
    <name type="scientific">Macleaya cordata</name>
    <name type="common">Five-seeded plume-poppy</name>
    <name type="synonym">Bocconia cordata</name>
    <dbReference type="NCBI Taxonomy" id="56857"/>
    <lineage>
        <taxon>Eukaryota</taxon>
        <taxon>Viridiplantae</taxon>
        <taxon>Streptophyta</taxon>
        <taxon>Embryophyta</taxon>
        <taxon>Tracheophyta</taxon>
        <taxon>Spermatophyta</taxon>
        <taxon>Magnoliopsida</taxon>
        <taxon>Ranunculales</taxon>
        <taxon>Papaveraceae</taxon>
        <taxon>Papaveroideae</taxon>
        <taxon>Macleaya</taxon>
    </lineage>
</organism>
<dbReference type="Gene3D" id="1.10.220.10">
    <property type="entry name" value="Annexin"/>
    <property type="match status" value="2"/>
</dbReference>
<proteinExistence type="inferred from homology"/>
<feature type="binding site" evidence="6">
    <location>
        <position position="159"/>
    </location>
    <ligand>
        <name>Ca(2+)</name>
        <dbReference type="ChEBI" id="CHEBI:29108"/>
        <label>1</label>
    </ligand>
</feature>
<dbReference type="GO" id="GO:0009651">
    <property type="term" value="P:response to salt stress"/>
    <property type="evidence" value="ECO:0007669"/>
    <property type="project" value="TreeGrafter"/>
</dbReference>
<evidence type="ECO:0000313" key="9">
    <source>
        <dbReference type="Proteomes" id="UP000195402"/>
    </source>
</evidence>
<keyword evidence="9" id="KW-1185">Reference proteome</keyword>
<evidence type="ECO:0000256" key="6">
    <source>
        <dbReference type="PIRSR" id="PIRSR609118-1"/>
    </source>
</evidence>
<evidence type="ECO:0000256" key="2">
    <source>
        <dbReference type="ARBA" id="ARBA00022737"/>
    </source>
</evidence>
<evidence type="ECO:0000256" key="4">
    <source>
        <dbReference type="ARBA" id="ARBA00023216"/>
    </source>
</evidence>
<dbReference type="InterPro" id="IPR001464">
    <property type="entry name" value="Annexin"/>
</dbReference>
<dbReference type="EMBL" id="MVGT01004510">
    <property type="protein sequence ID" value="OUZ99314.1"/>
    <property type="molecule type" value="Genomic_DNA"/>
</dbReference>
<feature type="binding site" evidence="6">
    <location>
        <position position="109"/>
    </location>
    <ligand>
        <name>Ca(2+)</name>
        <dbReference type="ChEBI" id="CHEBI:29108"/>
        <label>1</label>
    </ligand>
</feature>
<dbReference type="PANTHER" id="PTHR10502">
    <property type="entry name" value="ANNEXIN"/>
    <property type="match status" value="1"/>
</dbReference>
<dbReference type="Proteomes" id="UP000195402">
    <property type="component" value="Unassembled WGS sequence"/>
</dbReference>
<dbReference type="PRINTS" id="PR00196">
    <property type="entry name" value="ANNEXIN"/>
</dbReference>
<dbReference type="GO" id="GO:0005544">
    <property type="term" value="F:calcium-dependent phospholipid binding"/>
    <property type="evidence" value="ECO:0007669"/>
    <property type="project" value="UniProtKB-KW"/>
</dbReference>
<dbReference type="PROSITE" id="PS00223">
    <property type="entry name" value="ANNEXIN_1"/>
    <property type="match status" value="1"/>
</dbReference>
<dbReference type="GO" id="GO:0005509">
    <property type="term" value="F:calcium ion binding"/>
    <property type="evidence" value="ECO:0007669"/>
    <property type="project" value="InterPro"/>
</dbReference>
<dbReference type="Pfam" id="PF00191">
    <property type="entry name" value="Annexin"/>
    <property type="match status" value="2"/>
</dbReference>
<keyword evidence="4 7" id="KW-0041">Annexin</keyword>
<keyword evidence="5 7" id="KW-0111">Calcium/phospholipid-binding</keyword>
<dbReference type="GO" id="GO:0005737">
    <property type="term" value="C:cytoplasm"/>
    <property type="evidence" value="ECO:0007669"/>
    <property type="project" value="TreeGrafter"/>
</dbReference>
<dbReference type="FunFam" id="1.10.220.10:FF:000009">
    <property type="entry name" value="Annexin"/>
    <property type="match status" value="1"/>
</dbReference>
<evidence type="ECO:0000256" key="7">
    <source>
        <dbReference type="RuleBase" id="RU003540"/>
    </source>
</evidence>
<dbReference type="GO" id="GO:0009414">
    <property type="term" value="P:response to water deprivation"/>
    <property type="evidence" value="ECO:0007669"/>
    <property type="project" value="TreeGrafter"/>
</dbReference>
<evidence type="ECO:0000256" key="5">
    <source>
        <dbReference type="ARBA" id="ARBA00023302"/>
    </source>
</evidence>
<dbReference type="InterPro" id="IPR037104">
    <property type="entry name" value="Annexin_sf"/>
</dbReference>
<dbReference type="GO" id="GO:0005886">
    <property type="term" value="C:plasma membrane"/>
    <property type="evidence" value="ECO:0007669"/>
    <property type="project" value="TreeGrafter"/>
</dbReference>
<comment type="domain">
    <text evidence="7">A pair of annexin repeats may form one binding site for calcium and phospholipid.</text>
</comment>
<dbReference type="AlphaFoldDB" id="A0A200PM81"/>
<dbReference type="STRING" id="56857.A0A200PM81"/>
<dbReference type="SMART" id="SM00335">
    <property type="entry name" value="ANX"/>
    <property type="match status" value="2"/>
</dbReference>
<sequence length="171" mass="19578">MMLLVLLVTSYRYEGPEVNMRLAKSEAKILRDHITEKAYNHDEVIRILTTRSKVQLNATLNHYNNEFGNAIDKDLESDPKDEFLGAVRAAIKCFTCPEKYFEEVLRSAINKQGTDEGALTRVVTTRAEVDMKQIKEEYYRRNSVPLDRAIISDTHGDYEDLLLALVGHEDA</sequence>
<name>A0A200PM81_MACCD</name>
<comment type="caution">
    <text evidence="8">The sequence shown here is derived from an EMBL/GenBank/DDBJ whole genome shotgun (WGS) entry which is preliminary data.</text>
</comment>
<dbReference type="InterPro" id="IPR009118">
    <property type="entry name" value="AnnexinD_plant"/>
</dbReference>
<dbReference type="OrthoDB" id="37886at2759"/>
<dbReference type="PRINTS" id="PR01814">
    <property type="entry name" value="ANNEXINPLANT"/>
</dbReference>
<dbReference type="GO" id="GO:0001786">
    <property type="term" value="F:phosphatidylserine binding"/>
    <property type="evidence" value="ECO:0007669"/>
    <property type="project" value="TreeGrafter"/>
</dbReference>
<dbReference type="InterPro" id="IPR018502">
    <property type="entry name" value="Annexin_repeat"/>
</dbReference>
<reference evidence="8 9" key="1">
    <citation type="journal article" date="2017" name="Mol. Plant">
        <title>The Genome of Medicinal Plant Macleaya cordata Provides New Insights into Benzylisoquinoline Alkaloids Metabolism.</title>
        <authorList>
            <person name="Liu X."/>
            <person name="Liu Y."/>
            <person name="Huang P."/>
            <person name="Ma Y."/>
            <person name="Qing Z."/>
            <person name="Tang Q."/>
            <person name="Cao H."/>
            <person name="Cheng P."/>
            <person name="Zheng Y."/>
            <person name="Yuan Z."/>
            <person name="Zhou Y."/>
            <person name="Liu J."/>
            <person name="Tang Z."/>
            <person name="Zhuo Y."/>
            <person name="Zhang Y."/>
            <person name="Yu L."/>
            <person name="Huang J."/>
            <person name="Yang P."/>
            <person name="Peng Q."/>
            <person name="Zhang J."/>
            <person name="Jiang W."/>
            <person name="Zhang Z."/>
            <person name="Lin K."/>
            <person name="Ro D.K."/>
            <person name="Chen X."/>
            <person name="Xiong X."/>
            <person name="Shang Y."/>
            <person name="Huang S."/>
            <person name="Zeng J."/>
        </authorList>
    </citation>
    <scope>NUCLEOTIDE SEQUENCE [LARGE SCALE GENOMIC DNA]</scope>
    <source>
        <strain evidence="9">cv. BLH2017</strain>
        <tissue evidence="8">Root</tissue>
    </source>
</reference>
<dbReference type="OMA" id="YLMSEYE"/>
<dbReference type="InParanoid" id="A0A200PM81"/>
<evidence type="ECO:0000256" key="1">
    <source>
        <dbReference type="ARBA" id="ARBA00022723"/>
    </source>
</evidence>
<dbReference type="SUPFAM" id="SSF47874">
    <property type="entry name" value="Annexin"/>
    <property type="match status" value="1"/>
</dbReference>
<keyword evidence="1 6" id="KW-0479">Metal-binding</keyword>
<dbReference type="PANTHER" id="PTHR10502:SF104">
    <property type="entry name" value="ANNEXIN D1"/>
    <property type="match status" value="1"/>
</dbReference>
<dbReference type="FunFam" id="1.10.220.10:FF:000001">
    <property type="entry name" value="Annexin"/>
    <property type="match status" value="1"/>
</dbReference>
<keyword evidence="3 6" id="KW-0106">Calcium</keyword>
<dbReference type="GO" id="GO:0009409">
    <property type="term" value="P:response to cold"/>
    <property type="evidence" value="ECO:0007669"/>
    <property type="project" value="TreeGrafter"/>
</dbReference>
<dbReference type="InterPro" id="IPR018252">
    <property type="entry name" value="Annexin_repeat_CS"/>
</dbReference>
<dbReference type="PROSITE" id="PS51897">
    <property type="entry name" value="ANNEXIN_2"/>
    <property type="match status" value="2"/>
</dbReference>
<feature type="binding site" evidence="6">
    <location>
        <position position="111"/>
    </location>
    <ligand>
        <name>Ca(2+)</name>
        <dbReference type="ChEBI" id="CHEBI:29108"/>
        <label>1</label>
    </ligand>
</feature>
<evidence type="ECO:0000313" key="8">
    <source>
        <dbReference type="EMBL" id="OUZ99314.1"/>
    </source>
</evidence>
<gene>
    <name evidence="8" type="ORF">BVC80_715g10</name>
</gene>
<dbReference type="GO" id="GO:0009408">
    <property type="term" value="P:response to heat"/>
    <property type="evidence" value="ECO:0007669"/>
    <property type="project" value="TreeGrafter"/>
</dbReference>
<accession>A0A200PM81</accession>
<protein>
    <recommendedName>
        <fullName evidence="7">Annexin</fullName>
    </recommendedName>
</protein>